<sequence length="250" mass="28954">MGKKRNIQPPPITPGRIKVEIKNEIGDSDVLVARDRLKGALRELLHHSDTGSSAESDDSPISDYKHPMKKMTKSMNVPRRVRRRRPIQTDTAFHHTYVMKLFDRSVDLAQFQEDTPLYPICRAWMANQPRNPHLAPKVRSPSPEIINEVNTANNLIGTDGELSDVHYLPPPLPREEAIPRNRIPSPILEEKDDLNLDYEGQILKTREQLMKDHIERWNAIRKKWHQQAHKNEQRYLQSATILGTIFTKFV</sequence>
<evidence type="ECO:0000313" key="2">
    <source>
        <dbReference type="EMBL" id="KYN27389.1"/>
    </source>
</evidence>
<dbReference type="PANTHER" id="PTHR31336:SF3">
    <property type="entry name" value="PROTEIN LIN-37 HOMOLOG"/>
    <property type="match status" value="1"/>
</dbReference>
<dbReference type="Pfam" id="PF15306">
    <property type="entry name" value="LIN37"/>
    <property type="match status" value="1"/>
</dbReference>
<reference evidence="2 3" key="1">
    <citation type="submission" date="2015-09" db="EMBL/GenBank/DDBJ databases">
        <title>Trachymyrmex cornetzi WGS genome.</title>
        <authorList>
            <person name="Nygaard S."/>
            <person name="Hu H."/>
            <person name="Boomsma J."/>
            <person name="Zhang G."/>
        </authorList>
    </citation>
    <scope>NUCLEOTIDE SEQUENCE [LARGE SCALE GENOMIC DNA]</scope>
    <source>
        <strain evidence="2">Tcor2-1</strain>
        <tissue evidence="2">Whole body</tissue>
    </source>
</reference>
<dbReference type="STRING" id="471704.A0A151JM37"/>
<dbReference type="InterPro" id="IPR028226">
    <property type="entry name" value="LIN37"/>
</dbReference>
<feature type="region of interest" description="Disordered" evidence="1">
    <location>
        <begin position="48"/>
        <end position="72"/>
    </location>
</feature>
<evidence type="ECO:0000256" key="1">
    <source>
        <dbReference type="SAM" id="MobiDB-lite"/>
    </source>
</evidence>
<evidence type="ECO:0000313" key="3">
    <source>
        <dbReference type="Proteomes" id="UP000078492"/>
    </source>
</evidence>
<gene>
    <name evidence="2" type="ORF">ALC57_03256</name>
</gene>
<protein>
    <submittedName>
        <fullName evidence="2">Protein lin-37 like protein</fullName>
    </submittedName>
</protein>
<name>A0A151JM37_9HYME</name>
<keyword evidence="3" id="KW-1185">Reference proteome</keyword>
<dbReference type="EMBL" id="KQ978949">
    <property type="protein sequence ID" value="KYN27389.1"/>
    <property type="molecule type" value="Genomic_DNA"/>
</dbReference>
<dbReference type="Proteomes" id="UP000078492">
    <property type="component" value="Unassembled WGS sequence"/>
</dbReference>
<dbReference type="GO" id="GO:0000122">
    <property type="term" value="P:negative regulation of transcription by RNA polymerase II"/>
    <property type="evidence" value="ECO:0007669"/>
    <property type="project" value="TreeGrafter"/>
</dbReference>
<proteinExistence type="predicted"/>
<organism evidence="2 3">
    <name type="scientific">Trachymyrmex cornetzi</name>
    <dbReference type="NCBI Taxonomy" id="471704"/>
    <lineage>
        <taxon>Eukaryota</taxon>
        <taxon>Metazoa</taxon>
        <taxon>Ecdysozoa</taxon>
        <taxon>Arthropoda</taxon>
        <taxon>Hexapoda</taxon>
        <taxon>Insecta</taxon>
        <taxon>Pterygota</taxon>
        <taxon>Neoptera</taxon>
        <taxon>Endopterygota</taxon>
        <taxon>Hymenoptera</taxon>
        <taxon>Apocrita</taxon>
        <taxon>Aculeata</taxon>
        <taxon>Formicoidea</taxon>
        <taxon>Formicidae</taxon>
        <taxon>Myrmicinae</taxon>
        <taxon>Trachymyrmex</taxon>
    </lineage>
</organism>
<dbReference type="PANTHER" id="PTHR31336">
    <property type="entry name" value="LIN37 HOMOLOG"/>
    <property type="match status" value="1"/>
</dbReference>
<dbReference type="GO" id="GO:0031523">
    <property type="term" value="C:Myb complex"/>
    <property type="evidence" value="ECO:0007669"/>
    <property type="project" value="TreeGrafter"/>
</dbReference>
<dbReference type="AlphaFoldDB" id="A0A151JM37"/>
<dbReference type="GO" id="GO:0017053">
    <property type="term" value="C:transcription repressor complex"/>
    <property type="evidence" value="ECO:0007669"/>
    <property type="project" value="InterPro"/>
</dbReference>
<accession>A0A151JM37</accession>